<dbReference type="AlphaFoldDB" id="A0A7D5KXN5"/>
<dbReference type="EMBL" id="CP058601">
    <property type="protein sequence ID" value="QLG49322.1"/>
    <property type="molecule type" value="Genomic_DNA"/>
</dbReference>
<dbReference type="Proteomes" id="UP000509241">
    <property type="component" value="Chromosome"/>
</dbReference>
<evidence type="ECO:0000256" key="1">
    <source>
        <dbReference type="SAM" id="Phobius"/>
    </source>
</evidence>
<name>A0A7D5KXN5_9EURY</name>
<dbReference type="InterPro" id="IPR021994">
    <property type="entry name" value="DUF3592"/>
</dbReference>
<dbReference type="Pfam" id="PF12158">
    <property type="entry name" value="DUF3592"/>
    <property type="match status" value="1"/>
</dbReference>
<dbReference type="KEGG" id="haly:HYG82_10835"/>
<dbReference type="RefSeq" id="WP_179261057.1">
    <property type="nucleotide sequence ID" value="NZ_CP058601.1"/>
</dbReference>
<feature type="domain" description="DUF3592" evidence="2">
    <location>
        <begin position="40"/>
        <end position="137"/>
    </location>
</feature>
<dbReference type="OrthoDB" id="186649at2157"/>
<evidence type="ECO:0000259" key="2">
    <source>
        <dbReference type="Pfam" id="PF12158"/>
    </source>
</evidence>
<proteinExistence type="predicted"/>
<gene>
    <name evidence="3" type="ORF">HYG82_10835</name>
</gene>
<feature type="transmembrane region" description="Helical" evidence="1">
    <location>
        <begin position="141"/>
        <end position="167"/>
    </location>
</feature>
<keyword evidence="1" id="KW-0812">Transmembrane</keyword>
<protein>
    <submittedName>
        <fullName evidence="3">DUF3592 domain-containing protein</fullName>
    </submittedName>
</protein>
<organism evidence="3 4">
    <name type="scientific">Natrinema halophilum</name>
    <dbReference type="NCBI Taxonomy" id="1699371"/>
    <lineage>
        <taxon>Archaea</taxon>
        <taxon>Methanobacteriati</taxon>
        <taxon>Methanobacteriota</taxon>
        <taxon>Stenosarchaea group</taxon>
        <taxon>Halobacteria</taxon>
        <taxon>Halobacteriales</taxon>
        <taxon>Natrialbaceae</taxon>
        <taxon>Natrinema</taxon>
    </lineage>
</organism>
<evidence type="ECO:0000313" key="4">
    <source>
        <dbReference type="Proteomes" id="UP000509241"/>
    </source>
</evidence>
<keyword evidence="4" id="KW-1185">Reference proteome</keyword>
<keyword evidence="1" id="KW-1133">Transmembrane helix</keyword>
<dbReference type="GeneID" id="56033792"/>
<evidence type="ECO:0000313" key="3">
    <source>
        <dbReference type="EMBL" id="QLG49322.1"/>
    </source>
</evidence>
<keyword evidence="1" id="KW-0472">Membrane</keyword>
<feature type="transmembrane region" description="Helical" evidence="1">
    <location>
        <begin position="7"/>
        <end position="27"/>
    </location>
</feature>
<sequence length="172" mass="18355">MGKQQVIGLVLILVAAGLLGGAVLGPFSTYQEVQGYETAEATIISSGMESATEQEDGETETEYYPRVEYEYSVDGTSYTDNRVFHASQIENEPGELRGKEFDSQGDARDIVDSYPDGDTASVFYDPADPDVSYLQDPSTDLLVTTAIMGLMGLVFGGIGIGGTLGLVSLNED</sequence>
<accession>A0A7D5KXN5</accession>
<reference evidence="3 4" key="1">
    <citation type="submission" date="2020-07" db="EMBL/GenBank/DDBJ databases">
        <authorList>
            <person name="Cui H."/>
        </authorList>
    </citation>
    <scope>NUCLEOTIDE SEQUENCE [LARGE SCALE GENOMIC DNA]</scope>
    <source>
        <strain evidence="3 4">YPL8</strain>
    </source>
</reference>